<dbReference type="eggNOG" id="ENOG502RZIN">
    <property type="taxonomic scope" value="Eukaryota"/>
</dbReference>
<proteinExistence type="predicted"/>
<dbReference type="EMBL" id="GL629765">
    <property type="protein sequence ID" value="EFX03822.1"/>
    <property type="molecule type" value="Genomic_DNA"/>
</dbReference>
<evidence type="ECO:0000256" key="1">
    <source>
        <dbReference type="ARBA" id="ARBA00022603"/>
    </source>
</evidence>
<evidence type="ECO:0000313" key="5">
    <source>
        <dbReference type="Proteomes" id="UP000007796"/>
    </source>
</evidence>
<dbReference type="AlphaFoldDB" id="F0XDH2"/>
<reference evidence="4 5" key="1">
    <citation type="journal article" date="2011" name="Proc. Natl. Acad. Sci. U.S.A.">
        <title>Genome and transcriptome analyses of the mountain pine beetle-fungal symbiont Grosmannia clavigera, a lodgepole pine pathogen.</title>
        <authorList>
            <person name="DiGuistini S."/>
            <person name="Wang Y."/>
            <person name="Liao N.Y."/>
            <person name="Taylor G."/>
            <person name="Tanguay P."/>
            <person name="Feau N."/>
            <person name="Henrissat B."/>
            <person name="Chan S.K."/>
            <person name="Hesse-Orce U."/>
            <person name="Alamouti S.M."/>
            <person name="Tsui C.K.M."/>
            <person name="Docking R.T."/>
            <person name="Levasseur A."/>
            <person name="Haridas S."/>
            <person name="Robertson G."/>
            <person name="Birol I."/>
            <person name="Holt R.A."/>
            <person name="Marra M.A."/>
            <person name="Hamelin R.C."/>
            <person name="Hirst M."/>
            <person name="Jones S.J.M."/>
            <person name="Bohlmann J."/>
            <person name="Breuil C."/>
        </authorList>
    </citation>
    <scope>NUCLEOTIDE SEQUENCE [LARGE SCALE GENOMIC DNA]</scope>
    <source>
        <strain evidence="5">kw1407 / UAMH 11150</strain>
    </source>
</reference>
<dbReference type="RefSeq" id="XP_014173304.1">
    <property type="nucleotide sequence ID" value="XM_014317829.1"/>
</dbReference>
<organism evidence="5">
    <name type="scientific">Grosmannia clavigera (strain kw1407 / UAMH 11150)</name>
    <name type="common">Blue stain fungus</name>
    <name type="synonym">Graphiocladiella clavigera</name>
    <dbReference type="NCBI Taxonomy" id="655863"/>
    <lineage>
        <taxon>Eukaryota</taxon>
        <taxon>Fungi</taxon>
        <taxon>Dikarya</taxon>
        <taxon>Ascomycota</taxon>
        <taxon>Pezizomycotina</taxon>
        <taxon>Sordariomycetes</taxon>
        <taxon>Sordariomycetidae</taxon>
        <taxon>Ophiostomatales</taxon>
        <taxon>Ophiostomataceae</taxon>
        <taxon>Leptographium</taxon>
    </lineage>
</organism>
<name>F0XDH2_GROCL</name>
<evidence type="ECO:0000259" key="3">
    <source>
        <dbReference type="Pfam" id="PF13649"/>
    </source>
</evidence>
<dbReference type="GO" id="GO:0008168">
    <property type="term" value="F:methyltransferase activity"/>
    <property type="evidence" value="ECO:0007669"/>
    <property type="project" value="UniProtKB-KW"/>
</dbReference>
<sequence length="278" mass="30556">MTTEKQDFWSAEAYQDAAAFVPRLAGKIVGWLDVQKDDVILDIGCGDGVLDVSIGHILAQGHGSVHGIDSSLAMITSAETAVRTAGLSNCTFEVLDANDLPHRPDLLQARFHKAFSNAALHWILRPPDRREAFFRGVRDALQPGGLFAFEMGGLGNVAELVTAVVAAVSRRVGLAATVVADPWFFPDEAWARHMLESRVGGWSVLAAERQWRPTPAGTSGVDGWIRLMARPFLDLIPDPIEREACTREIVQVLEYTTRQPDGSFNLNYVRLRVLARKI</sequence>
<keyword evidence="5" id="KW-1185">Reference proteome</keyword>
<dbReference type="Gene3D" id="3.40.50.150">
    <property type="entry name" value="Vaccinia Virus protein VP39"/>
    <property type="match status" value="1"/>
</dbReference>
<dbReference type="Proteomes" id="UP000007796">
    <property type="component" value="Unassembled WGS sequence"/>
</dbReference>
<dbReference type="InterPro" id="IPR029063">
    <property type="entry name" value="SAM-dependent_MTases_sf"/>
</dbReference>
<keyword evidence="1 4" id="KW-0489">Methyltransferase</keyword>
<dbReference type="InterPro" id="IPR041698">
    <property type="entry name" value="Methyltransf_25"/>
</dbReference>
<dbReference type="HOGENOM" id="CLU_037990_5_3_1"/>
<protein>
    <submittedName>
        <fullName evidence="4">Methyltransferase type 11</fullName>
    </submittedName>
</protein>
<dbReference type="GeneID" id="25981051"/>
<gene>
    <name evidence="4" type="ORF">CMQ_750</name>
</gene>
<dbReference type="GO" id="GO:0032259">
    <property type="term" value="P:methylation"/>
    <property type="evidence" value="ECO:0007669"/>
    <property type="project" value="UniProtKB-KW"/>
</dbReference>
<evidence type="ECO:0000256" key="2">
    <source>
        <dbReference type="ARBA" id="ARBA00022679"/>
    </source>
</evidence>
<feature type="domain" description="Methyltransferase" evidence="3">
    <location>
        <begin position="40"/>
        <end position="145"/>
    </location>
</feature>
<dbReference type="InParanoid" id="F0XDH2"/>
<dbReference type="Pfam" id="PF13649">
    <property type="entry name" value="Methyltransf_25"/>
    <property type="match status" value="1"/>
</dbReference>
<accession>F0XDH2</accession>
<dbReference type="OrthoDB" id="66144at2759"/>
<dbReference type="STRING" id="655863.F0XDH2"/>
<dbReference type="SUPFAM" id="SSF53335">
    <property type="entry name" value="S-adenosyl-L-methionine-dependent methyltransferases"/>
    <property type="match status" value="1"/>
</dbReference>
<dbReference type="CDD" id="cd02440">
    <property type="entry name" value="AdoMet_MTases"/>
    <property type="match status" value="1"/>
</dbReference>
<dbReference type="PANTHER" id="PTHR43861:SF1">
    <property type="entry name" value="TRANS-ACONITATE 2-METHYLTRANSFERASE"/>
    <property type="match status" value="1"/>
</dbReference>
<evidence type="ECO:0000313" key="4">
    <source>
        <dbReference type="EMBL" id="EFX03822.1"/>
    </source>
</evidence>
<keyword evidence="2 4" id="KW-0808">Transferase</keyword>
<dbReference type="PANTHER" id="PTHR43861">
    <property type="entry name" value="TRANS-ACONITATE 2-METHYLTRANSFERASE-RELATED"/>
    <property type="match status" value="1"/>
</dbReference>